<gene>
    <name evidence="2" type="ORF">AAHA92_15641</name>
</gene>
<sequence>MATQDLGTPGTHGSTIDPNFNTDEYKPSNMKPKNSPLEQTPQLCKINPCLSFPTSFFRGEVYEEICGSCVCKSLAVVQTRCVGQE</sequence>
<proteinExistence type="predicted"/>
<dbReference type="AlphaFoldDB" id="A0ABD1HFX1"/>
<accession>A0ABD1HFX1</accession>
<evidence type="ECO:0000313" key="2">
    <source>
        <dbReference type="EMBL" id="KAL1555167.1"/>
    </source>
</evidence>
<comment type="caution">
    <text evidence="2">The sequence shown here is derived from an EMBL/GenBank/DDBJ whole genome shotgun (WGS) entry which is preliminary data.</text>
</comment>
<dbReference type="EMBL" id="JBEAFC010000006">
    <property type="protein sequence ID" value="KAL1555167.1"/>
    <property type="molecule type" value="Genomic_DNA"/>
</dbReference>
<evidence type="ECO:0000313" key="3">
    <source>
        <dbReference type="Proteomes" id="UP001567538"/>
    </source>
</evidence>
<organism evidence="2 3">
    <name type="scientific">Salvia divinorum</name>
    <name type="common">Maria pastora</name>
    <name type="synonym">Diviner's sage</name>
    <dbReference type="NCBI Taxonomy" id="28513"/>
    <lineage>
        <taxon>Eukaryota</taxon>
        <taxon>Viridiplantae</taxon>
        <taxon>Streptophyta</taxon>
        <taxon>Embryophyta</taxon>
        <taxon>Tracheophyta</taxon>
        <taxon>Spermatophyta</taxon>
        <taxon>Magnoliopsida</taxon>
        <taxon>eudicotyledons</taxon>
        <taxon>Gunneridae</taxon>
        <taxon>Pentapetalae</taxon>
        <taxon>asterids</taxon>
        <taxon>lamiids</taxon>
        <taxon>Lamiales</taxon>
        <taxon>Lamiaceae</taxon>
        <taxon>Nepetoideae</taxon>
        <taxon>Mentheae</taxon>
        <taxon>Salviinae</taxon>
        <taxon>Salvia</taxon>
        <taxon>Salvia subgen. Calosphace</taxon>
    </lineage>
</organism>
<protein>
    <submittedName>
        <fullName evidence="2">Uncharacterized protein</fullName>
    </submittedName>
</protein>
<name>A0ABD1HFX1_SALDI</name>
<dbReference type="Proteomes" id="UP001567538">
    <property type="component" value="Unassembled WGS sequence"/>
</dbReference>
<feature type="region of interest" description="Disordered" evidence="1">
    <location>
        <begin position="1"/>
        <end position="38"/>
    </location>
</feature>
<evidence type="ECO:0000256" key="1">
    <source>
        <dbReference type="SAM" id="MobiDB-lite"/>
    </source>
</evidence>
<keyword evidence="3" id="KW-1185">Reference proteome</keyword>
<reference evidence="2 3" key="1">
    <citation type="submission" date="2024-06" db="EMBL/GenBank/DDBJ databases">
        <title>A chromosome level genome sequence of Diviner's sage (Salvia divinorum).</title>
        <authorList>
            <person name="Ford S.A."/>
            <person name="Ro D.-K."/>
            <person name="Ness R.W."/>
            <person name="Phillips M.A."/>
        </authorList>
    </citation>
    <scope>NUCLEOTIDE SEQUENCE [LARGE SCALE GENOMIC DNA]</scope>
    <source>
        <strain evidence="2">SAF-2024a</strain>
        <tissue evidence="2">Leaf</tissue>
    </source>
</reference>
<feature type="compositionally biased region" description="Polar residues" evidence="1">
    <location>
        <begin position="1"/>
        <end position="22"/>
    </location>
</feature>